<evidence type="ECO:0000313" key="3">
    <source>
        <dbReference type="Proteomes" id="UP000298030"/>
    </source>
</evidence>
<keyword evidence="3" id="KW-1185">Reference proteome</keyword>
<sequence length="204" mass="22388">MKPTPTALLGLFALFTPAYAVLTKGYIQIKGANWEKGVNLSTLFDDYDGDVIASDAATPLKVQLDLERAQTTDSNVEILNGFWTDLYPYLGVSARSDYDVNPTSPYIGFVNVQETPDAHLQRKENSFTACYPNPMAGLPYQASAIWRYDPSAGGKLTPTVLGLDGSRLPYAIQGGWWEDNFHFSVGASSRPGEQLGFFFVPTTE</sequence>
<protein>
    <submittedName>
        <fullName evidence="2">Uncharacterized protein</fullName>
    </submittedName>
</protein>
<organism evidence="2 3">
    <name type="scientific">Coprinellus micaceus</name>
    <name type="common">Glistening ink-cap mushroom</name>
    <name type="synonym">Coprinus micaceus</name>
    <dbReference type="NCBI Taxonomy" id="71717"/>
    <lineage>
        <taxon>Eukaryota</taxon>
        <taxon>Fungi</taxon>
        <taxon>Dikarya</taxon>
        <taxon>Basidiomycota</taxon>
        <taxon>Agaricomycotina</taxon>
        <taxon>Agaricomycetes</taxon>
        <taxon>Agaricomycetidae</taxon>
        <taxon>Agaricales</taxon>
        <taxon>Agaricineae</taxon>
        <taxon>Psathyrellaceae</taxon>
        <taxon>Coprinellus</taxon>
    </lineage>
</organism>
<dbReference type="OrthoDB" id="3014247at2759"/>
<feature type="signal peptide" evidence="1">
    <location>
        <begin position="1"/>
        <end position="20"/>
    </location>
</feature>
<name>A0A4Y7SWN0_COPMI</name>
<keyword evidence="1" id="KW-0732">Signal</keyword>
<proteinExistence type="predicted"/>
<gene>
    <name evidence="2" type="ORF">FA13DRAFT_1795887</name>
</gene>
<comment type="caution">
    <text evidence="2">The sequence shown here is derived from an EMBL/GenBank/DDBJ whole genome shotgun (WGS) entry which is preliminary data.</text>
</comment>
<reference evidence="2 3" key="1">
    <citation type="journal article" date="2019" name="Nat. Ecol. Evol.">
        <title>Megaphylogeny resolves global patterns of mushroom evolution.</title>
        <authorList>
            <person name="Varga T."/>
            <person name="Krizsan K."/>
            <person name="Foldi C."/>
            <person name="Dima B."/>
            <person name="Sanchez-Garcia M."/>
            <person name="Sanchez-Ramirez S."/>
            <person name="Szollosi G.J."/>
            <person name="Szarkandi J.G."/>
            <person name="Papp V."/>
            <person name="Albert L."/>
            <person name="Andreopoulos W."/>
            <person name="Angelini C."/>
            <person name="Antonin V."/>
            <person name="Barry K.W."/>
            <person name="Bougher N.L."/>
            <person name="Buchanan P."/>
            <person name="Buyck B."/>
            <person name="Bense V."/>
            <person name="Catcheside P."/>
            <person name="Chovatia M."/>
            <person name="Cooper J."/>
            <person name="Damon W."/>
            <person name="Desjardin D."/>
            <person name="Finy P."/>
            <person name="Geml J."/>
            <person name="Haridas S."/>
            <person name="Hughes K."/>
            <person name="Justo A."/>
            <person name="Karasinski D."/>
            <person name="Kautmanova I."/>
            <person name="Kiss B."/>
            <person name="Kocsube S."/>
            <person name="Kotiranta H."/>
            <person name="LaButti K.M."/>
            <person name="Lechner B.E."/>
            <person name="Liimatainen K."/>
            <person name="Lipzen A."/>
            <person name="Lukacs Z."/>
            <person name="Mihaltcheva S."/>
            <person name="Morgado L.N."/>
            <person name="Niskanen T."/>
            <person name="Noordeloos M.E."/>
            <person name="Ohm R.A."/>
            <person name="Ortiz-Santana B."/>
            <person name="Ovrebo C."/>
            <person name="Racz N."/>
            <person name="Riley R."/>
            <person name="Savchenko A."/>
            <person name="Shiryaev A."/>
            <person name="Soop K."/>
            <person name="Spirin V."/>
            <person name="Szebenyi C."/>
            <person name="Tomsovsky M."/>
            <person name="Tulloss R.E."/>
            <person name="Uehling J."/>
            <person name="Grigoriev I.V."/>
            <person name="Vagvolgyi C."/>
            <person name="Papp T."/>
            <person name="Martin F.M."/>
            <person name="Miettinen O."/>
            <person name="Hibbett D.S."/>
            <person name="Nagy L.G."/>
        </authorList>
    </citation>
    <scope>NUCLEOTIDE SEQUENCE [LARGE SCALE GENOMIC DNA]</scope>
    <source>
        <strain evidence="2 3">FP101781</strain>
    </source>
</reference>
<evidence type="ECO:0000256" key="1">
    <source>
        <dbReference type="SAM" id="SignalP"/>
    </source>
</evidence>
<evidence type="ECO:0000313" key="2">
    <source>
        <dbReference type="EMBL" id="TEB26276.1"/>
    </source>
</evidence>
<dbReference type="Proteomes" id="UP000298030">
    <property type="component" value="Unassembled WGS sequence"/>
</dbReference>
<dbReference type="AlphaFoldDB" id="A0A4Y7SWN0"/>
<dbReference type="EMBL" id="QPFP01000050">
    <property type="protein sequence ID" value="TEB26276.1"/>
    <property type="molecule type" value="Genomic_DNA"/>
</dbReference>
<accession>A0A4Y7SWN0</accession>
<feature type="chain" id="PRO_5021434729" evidence="1">
    <location>
        <begin position="21"/>
        <end position="204"/>
    </location>
</feature>